<organism evidence="2 3">
    <name type="scientific">Pandoravirus dulcis</name>
    <dbReference type="NCBI Taxonomy" id="1349409"/>
    <lineage>
        <taxon>Viruses</taxon>
        <taxon>Pandoravirus</taxon>
    </lineage>
</organism>
<protein>
    <submittedName>
        <fullName evidence="2">Uncharacterized protein</fullName>
    </submittedName>
</protein>
<dbReference type="GeneID" id="16511966"/>
<reference evidence="2 3" key="1">
    <citation type="journal article" date="2013" name="Science">
        <title>Pandoraviruses: amoeba viruses with genomes up to 2.5 Mb reaching that of parasitic eukaryotes.</title>
        <authorList>
            <person name="Philippe N."/>
            <person name="Legendre M."/>
            <person name="Doutre G."/>
            <person name="Coute Y."/>
            <person name="Poirot O."/>
            <person name="Lescot M."/>
            <person name="Arslan D."/>
            <person name="Seltzer V."/>
            <person name="Bertaux L."/>
            <person name="Bruley C."/>
            <person name="Garin J."/>
            <person name="Claverie J.M."/>
            <person name="Abergel C."/>
        </authorList>
    </citation>
    <scope>NUCLEOTIDE SEQUENCE [LARGE SCALE GENOMIC DNA]</scope>
    <source>
        <strain evidence="2">Melbourne</strain>
    </source>
</reference>
<evidence type="ECO:0000256" key="1">
    <source>
        <dbReference type="SAM" id="MobiDB-lite"/>
    </source>
</evidence>
<feature type="region of interest" description="Disordered" evidence="1">
    <location>
        <begin position="24"/>
        <end position="55"/>
    </location>
</feature>
<proteinExistence type="predicted"/>
<gene>
    <name evidence="2" type="ORF">pdul_cds_623</name>
</gene>
<feature type="region of interest" description="Disordered" evidence="1">
    <location>
        <begin position="513"/>
        <end position="600"/>
    </location>
</feature>
<dbReference type="RefSeq" id="YP_008319422.1">
    <property type="nucleotide sequence ID" value="NC_021858.1"/>
</dbReference>
<feature type="compositionally biased region" description="Basic and acidic residues" evidence="1">
    <location>
        <begin position="39"/>
        <end position="55"/>
    </location>
</feature>
<feature type="compositionally biased region" description="Low complexity" evidence="1">
    <location>
        <begin position="550"/>
        <end position="564"/>
    </location>
</feature>
<dbReference type="KEGG" id="vg:16511966"/>
<feature type="compositionally biased region" description="Basic and acidic residues" evidence="1">
    <location>
        <begin position="579"/>
        <end position="594"/>
    </location>
</feature>
<evidence type="ECO:0000313" key="2">
    <source>
        <dbReference type="EMBL" id="AGO82753.1"/>
    </source>
</evidence>
<feature type="region of interest" description="Disordered" evidence="1">
    <location>
        <begin position="304"/>
        <end position="350"/>
    </location>
</feature>
<name>S4VQW0_9VIRU</name>
<evidence type="ECO:0000313" key="3">
    <source>
        <dbReference type="Proteomes" id="UP000201566"/>
    </source>
</evidence>
<dbReference type="Proteomes" id="UP000201566">
    <property type="component" value="Segment"/>
</dbReference>
<dbReference type="EMBL" id="KC977570">
    <property type="protein sequence ID" value="AGO82753.1"/>
    <property type="molecule type" value="Genomic_DNA"/>
</dbReference>
<sequence length="661" mass="71319">MHCRRVACPCRICTCKASRIIRDARKPRQSPPAGALAAEPDRPAEVPRLPTDDRASGAHMRALGHHLAGFVVSLAHTAPALAATTPRAVVVAACTGTARSSGQLVVEIISCVKASWVRCIIAMPPLVRHACLLRLVRDSRRRECLVCLRSKTALCVRAAHAYWLDAGCVTLAIAIVVMRTALCPSCTQNSLMEHSLPSAWAFMNPKGWKRKNGFTHLPHVDWIVQRNGTLVDPRGRMRGWTPVYPPPPPSSPSDARALPNVGPFPPFPETDDLMFSIGSLSDALATCIASYAPAGERERLLFRSRPKPPLSPSSLPPVAAVAPPPPRTRPRKPPRPQVRSERPGPSARPERAVALYDTYGDAGPLSDPATGSEDCAPPPRVAVAQTPRSCLACGSGARCPAPSQMVHTDKRHVRAECDAGCLTRYHGACWRNRRGGRHADGGAPAEATHDEPCPTPDCWGTLVRVISVGGASLVEHVVWPRDKGADPAPRASVVVDRRDAVVRRHPLVDRLRDRPPVYHSTSGVAAATIAEPARVDTPPMPSLSEQVSSPPTAQTTPTTTTTPTTRHDRPASTAVPPESQRRKDRPIGGDDGKVEGPPSIYDACDRVARKKVPRVRAQKRQRVRAREKAAWCATVADGPPAVDPAAAAYDDDLLWPEFFRP</sequence>
<accession>S4VQW0</accession>